<accession>A0AAX0PTJ1</accession>
<name>A0AAX0PTJ1_LACJH</name>
<dbReference type="Proteomes" id="UP000216448">
    <property type="component" value="Unassembled WGS sequence"/>
</dbReference>
<dbReference type="RefSeq" id="WP_095076651.1">
    <property type="nucleotide sequence ID" value="NZ_NIBA01000017.1"/>
</dbReference>
<dbReference type="GO" id="GO:0006298">
    <property type="term" value="P:mismatch repair"/>
    <property type="evidence" value="ECO:0007669"/>
    <property type="project" value="TreeGrafter"/>
</dbReference>
<keyword evidence="5 7" id="KW-0949">S-adenosyl-L-methionine</keyword>
<dbReference type="EMBL" id="NIBB01000062">
    <property type="protein sequence ID" value="PAB52107.1"/>
    <property type="molecule type" value="Genomic_DNA"/>
</dbReference>
<evidence type="ECO:0000313" key="8">
    <source>
        <dbReference type="EMBL" id="PAB52107.1"/>
    </source>
</evidence>
<dbReference type="InterPro" id="IPR012327">
    <property type="entry name" value="MeTrfase_D12"/>
</dbReference>
<gene>
    <name evidence="8" type="ORF">A3P64_08455</name>
</gene>
<organism evidence="8 9">
    <name type="scientific">Lactobacillus johnsonii</name>
    <dbReference type="NCBI Taxonomy" id="33959"/>
    <lineage>
        <taxon>Bacteria</taxon>
        <taxon>Bacillati</taxon>
        <taxon>Bacillota</taxon>
        <taxon>Bacilli</taxon>
        <taxon>Lactobacillales</taxon>
        <taxon>Lactobacillaceae</taxon>
        <taxon>Lactobacillus</taxon>
    </lineage>
</organism>
<dbReference type="GO" id="GO:1904047">
    <property type="term" value="F:S-adenosyl-L-methionine binding"/>
    <property type="evidence" value="ECO:0007669"/>
    <property type="project" value="TreeGrafter"/>
</dbReference>
<dbReference type="Gene3D" id="3.40.50.150">
    <property type="entry name" value="Vaccinia Virus protein VP39"/>
    <property type="match status" value="1"/>
</dbReference>
<dbReference type="GO" id="GO:0032259">
    <property type="term" value="P:methylation"/>
    <property type="evidence" value="ECO:0007669"/>
    <property type="project" value="UniProtKB-KW"/>
</dbReference>
<evidence type="ECO:0000256" key="4">
    <source>
        <dbReference type="ARBA" id="ARBA00022679"/>
    </source>
</evidence>
<dbReference type="PANTHER" id="PTHR30481">
    <property type="entry name" value="DNA ADENINE METHYLASE"/>
    <property type="match status" value="1"/>
</dbReference>
<keyword evidence="4 7" id="KW-0808">Transferase</keyword>
<dbReference type="InterPro" id="IPR012186">
    <property type="entry name" value="Ade-mod_methylase_MStsI"/>
</dbReference>
<protein>
    <recommendedName>
        <fullName evidence="2 7">Site-specific DNA-methyltransferase (adenine-specific)</fullName>
        <ecNumber evidence="2 7">2.1.1.72</ecNumber>
    </recommendedName>
</protein>
<dbReference type="Gene3D" id="1.10.1020.10">
    <property type="entry name" value="Adenine-specific Methyltransferase, Domain 2"/>
    <property type="match status" value="1"/>
</dbReference>
<dbReference type="PIRSF" id="PIRSF036638">
    <property type="entry name" value="M_m6A_StsI"/>
    <property type="match status" value="1"/>
</dbReference>
<dbReference type="SUPFAM" id="SSF53335">
    <property type="entry name" value="S-adenosyl-L-methionine-dependent methyltransferases"/>
    <property type="match status" value="2"/>
</dbReference>
<dbReference type="GO" id="GO:0009307">
    <property type="term" value="P:DNA restriction-modification system"/>
    <property type="evidence" value="ECO:0007669"/>
    <property type="project" value="InterPro"/>
</dbReference>
<dbReference type="PRINTS" id="PR00505">
    <property type="entry name" value="D12N6MTFRASE"/>
</dbReference>
<keyword evidence="3 7" id="KW-0489">Methyltransferase</keyword>
<evidence type="ECO:0000256" key="3">
    <source>
        <dbReference type="ARBA" id="ARBA00022603"/>
    </source>
</evidence>
<sequence>MRFIGSKKNIVGKIEEVLNKHTDGSENTFLDLFAGSNAVGNYFAKKYKIISNDIMYFSYVMARGSLAQKGDLQFHKLKQLDISDPFKYFNSISIDNCESDFVTLEYSPAGPDRRMYFTEDNAKKIDFCRNTIENWKKENLVNDSEYFYLLASLLNAVPYISNTTGTYGAFLKKWDKRAFKPLTLEAPPLYNYFNNEAYNEDSLNLISKLDKNDICYIDTPYNTRQYPSNYHVLEMIAKWNKPELKGVTGQPSLDDEKSDFAVKRKAFKSMEKLLSQIRAKHVIVSYSSDGIIQEEDFINLIKKYAKPNTFEEYKFNYRKYKSKIYNDKKVSEILFYFQPKQEPKINKREESIHLNANLNVNSPQGYIKSPLNYVGGKYKLLPQIIPLFPQEITTFVDLFSGGANIGINVNADKIVFNDINTKINEFFRYLQENDIDDILTQINRYISQYKLSKTNEEGFKKFRVAYNENPNPIMLYTLVSYSFNYQFRFNNDMKFNNPFGRNRSHFSKRMENNLIKFTKKLHQTNAEFVDYYFNKLNFDNLDNRSFVYADPPYLITTGSYNDGNRGFVNWTKKQEKQLYDLLDNLSENNIRFALSNVLEHKGIKNESLIRWSEKYNVHHLNYSYSNSSHNTTHLGSDEVLITNFKIS</sequence>
<comment type="caution">
    <text evidence="8">The sequence shown here is derived from an EMBL/GenBank/DDBJ whole genome shotgun (WGS) entry which is preliminary data.</text>
</comment>
<dbReference type="InterPro" id="IPR029063">
    <property type="entry name" value="SAM-dependent_MTases_sf"/>
</dbReference>
<dbReference type="NCBIfam" id="TIGR00571">
    <property type="entry name" value="dam"/>
    <property type="match status" value="1"/>
</dbReference>
<evidence type="ECO:0000313" key="9">
    <source>
        <dbReference type="Proteomes" id="UP000216448"/>
    </source>
</evidence>
<dbReference type="InterPro" id="IPR002052">
    <property type="entry name" value="DNA_methylase_N6_adenine_CS"/>
</dbReference>
<comment type="similarity">
    <text evidence="1 7">Belongs to the N(4)/N(6)-methyltransferase family.</text>
</comment>
<comment type="catalytic activity">
    <reaction evidence="6 7">
        <text>a 2'-deoxyadenosine in DNA + S-adenosyl-L-methionine = an N(6)-methyl-2'-deoxyadenosine in DNA + S-adenosyl-L-homocysteine + H(+)</text>
        <dbReference type="Rhea" id="RHEA:15197"/>
        <dbReference type="Rhea" id="RHEA-COMP:12418"/>
        <dbReference type="Rhea" id="RHEA-COMP:12419"/>
        <dbReference type="ChEBI" id="CHEBI:15378"/>
        <dbReference type="ChEBI" id="CHEBI:57856"/>
        <dbReference type="ChEBI" id="CHEBI:59789"/>
        <dbReference type="ChEBI" id="CHEBI:90615"/>
        <dbReference type="ChEBI" id="CHEBI:90616"/>
        <dbReference type="EC" id="2.1.1.72"/>
    </reaction>
</comment>
<evidence type="ECO:0000256" key="1">
    <source>
        <dbReference type="ARBA" id="ARBA00006594"/>
    </source>
</evidence>
<dbReference type="Pfam" id="PF02086">
    <property type="entry name" value="MethyltransfD12"/>
    <property type="match status" value="2"/>
</dbReference>
<evidence type="ECO:0000256" key="7">
    <source>
        <dbReference type="RuleBase" id="RU361257"/>
    </source>
</evidence>
<evidence type="ECO:0000256" key="2">
    <source>
        <dbReference type="ARBA" id="ARBA00011900"/>
    </source>
</evidence>
<dbReference type="PANTHER" id="PTHR30481:SF3">
    <property type="entry name" value="DNA ADENINE METHYLASE"/>
    <property type="match status" value="1"/>
</dbReference>
<proteinExistence type="inferred from homology"/>
<dbReference type="EC" id="2.1.1.72" evidence="2 7"/>
<reference evidence="8 9" key="1">
    <citation type="submission" date="2017-05" db="EMBL/GenBank/DDBJ databases">
        <title>Lactobacillus johnsonii from commercial turkeys.</title>
        <authorList>
            <person name="Johnson T.J."/>
            <person name="Youmans B."/>
        </authorList>
    </citation>
    <scope>NUCLEOTIDE SEQUENCE [LARGE SCALE GENOMIC DNA]</scope>
    <source>
        <strain evidence="8 9">UMNLJ54</strain>
    </source>
</reference>
<dbReference type="InterPro" id="IPR023095">
    <property type="entry name" value="Ade_MeTrfase_dom_2"/>
</dbReference>
<dbReference type="PROSITE" id="PS00092">
    <property type="entry name" value="N6_MTASE"/>
    <property type="match status" value="1"/>
</dbReference>
<dbReference type="GO" id="GO:0043565">
    <property type="term" value="F:sequence-specific DNA binding"/>
    <property type="evidence" value="ECO:0007669"/>
    <property type="project" value="TreeGrafter"/>
</dbReference>
<evidence type="ECO:0000256" key="5">
    <source>
        <dbReference type="ARBA" id="ARBA00022691"/>
    </source>
</evidence>
<evidence type="ECO:0000256" key="6">
    <source>
        <dbReference type="ARBA" id="ARBA00047942"/>
    </source>
</evidence>
<dbReference type="GO" id="GO:0009007">
    <property type="term" value="F:site-specific DNA-methyltransferase (adenine-specific) activity"/>
    <property type="evidence" value="ECO:0007669"/>
    <property type="project" value="UniProtKB-UniRule"/>
</dbReference>
<dbReference type="AlphaFoldDB" id="A0AAX0PTJ1"/>